<protein>
    <submittedName>
        <fullName evidence="3">Putative LuxR-family regulatory protein</fullName>
    </submittedName>
</protein>
<dbReference type="Gene3D" id="1.10.10.10">
    <property type="entry name" value="Winged helix-like DNA-binding domain superfamily/Winged helix DNA-binding domain"/>
    <property type="match status" value="1"/>
</dbReference>
<dbReference type="EMBL" id="UHJG01000002">
    <property type="protein sequence ID" value="SUQ37217.1"/>
    <property type="molecule type" value="Genomic_DNA"/>
</dbReference>
<dbReference type="Proteomes" id="UP000255169">
    <property type="component" value="Unassembled WGS sequence"/>
</dbReference>
<evidence type="ECO:0000313" key="4">
    <source>
        <dbReference type="Proteomes" id="UP000255169"/>
    </source>
</evidence>
<dbReference type="OrthoDB" id="9808843at2"/>
<dbReference type="GO" id="GO:0003677">
    <property type="term" value="F:DNA binding"/>
    <property type="evidence" value="ECO:0007669"/>
    <property type="project" value="UniProtKB-KW"/>
</dbReference>
<organism evidence="3 4">
    <name type="scientific">Yersinia ruckeri</name>
    <dbReference type="NCBI Taxonomy" id="29486"/>
    <lineage>
        <taxon>Bacteria</taxon>
        <taxon>Pseudomonadati</taxon>
        <taxon>Pseudomonadota</taxon>
        <taxon>Gammaproteobacteria</taxon>
        <taxon>Enterobacterales</taxon>
        <taxon>Yersiniaceae</taxon>
        <taxon>Yersinia</taxon>
    </lineage>
</organism>
<dbReference type="SMART" id="SM00421">
    <property type="entry name" value="HTH_LUXR"/>
    <property type="match status" value="1"/>
</dbReference>
<dbReference type="STRING" id="29486.UGYR_03760"/>
<gene>
    <name evidence="3" type="primary">yjjQ</name>
    <name evidence="3" type="ORF">NCTC10476_03334</name>
</gene>
<name>A0A380S8R9_YERRU</name>
<dbReference type="GeneID" id="66879932"/>
<evidence type="ECO:0000256" key="1">
    <source>
        <dbReference type="ARBA" id="ARBA00023125"/>
    </source>
</evidence>
<dbReference type="InterPro" id="IPR000792">
    <property type="entry name" value="Tscrpt_reg_LuxR_C"/>
</dbReference>
<keyword evidence="1" id="KW-0238">DNA-binding</keyword>
<dbReference type="KEGG" id="yrb:UGYR_03760"/>
<feature type="domain" description="HTH luxR-type" evidence="2">
    <location>
        <begin position="135"/>
        <end position="200"/>
    </location>
</feature>
<dbReference type="RefSeq" id="WP_038242043.1">
    <property type="nucleotide sequence ID" value="NZ_CABIHT010000023.1"/>
</dbReference>
<dbReference type="InterPro" id="IPR036388">
    <property type="entry name" value="WH-like_DNA-bd_sf"/>
</dbReference>
<dbReference type="InterPro" id="IPR016032">
    <property type="entry name" value="Sig_transdc_resp-reg_C-effctor"/>
</dbReference>
<dbReference type="SUPFAM" id="SSF46894">
    <property type="entry name" value="C-terminal effector domain of the bipartite response regulators"/>
    <property type="match status" value="1"/>
</dbReference>
<evidence type="ECO:0000259" key="2">
    <source>
        <dbReference type="PROSITE" id="PS50043"/>
    </source>
</evidence>
<reference evidence="3 4" key="1">
    <citation type="submission" date="2018-06" db="EMBL/GenBank/DDBJ databases">
        <authorList>
            <consortium name="Pathogen Informatics"/>
            <person name="Doyle S."/>
        </authorList>
    </citation>
    <scope>NUCLEOTIDE SEQUENCE [LARGE SCALE GENOMIC DNA]</scope>
    <source>
        <strain evidence="3 4">NCTC10476</strain>
    </source>
</reference>
<dbReference type="PROSITE" id="PS50043">
    <property type="entry name" value="HTH_LUXR_2"/>
    <property type="match status" value="1"/>
</dbReference>
<dbReference type="CDD" id="cd06170">
    <property type="entry name" value="LuxR_C_like"/>
    <property type="match status" value="1"/>
</dbReference>
<dbReference type="AlphaFoldDB" id="A0A380S8R9"/>
<keyword evidence="4" id="KW-1185">Reference proteome</keyword>
<evidence type="ECO:0000313" key="3">
    <source>
        <dbReference type="EMBL" id="SUQ37217.1"/>
    </source>
</evidence>
<dbReference type="Pfam" id="PF00196">
    <property type="entry name" value="GerE"/>
    <property type="match status" value="1"/>
</dbReference>
<dbReference type="GO" id="GO:0006355">
    <property type="term" value="P:regulation of DNA-templated transcription"/>
    <property type="evidence" value="ECO:0007669"/>
    <property type="project" value="InterPro"/>
</dbReference>
<accession>A0A380S8R9</accession>
<sequence length="204" mass="23464">MLTITTIDSDIFYMHSLHLLLDQHFKSQKIKVHFTEPDYVFYSISDLTFIAVDCVTDNLLALPFFNCSFIGTTFLILKCENNQKHADIIHSCIKDLPIIYRKDRASVVIDKISKAFSLHEKSTVPDADVTHKKCHLCFQYQLAPQENKVIRLIAKEYTLTAISSIMKKSIKTVYAQKKSAMNKLGVSSNFELYAFLRINSKLFQ</sequence>
<proteinExistence type="predicted"/>